<reference evidence="4" key="1">
    <citation type="submission" date="2022-07" db="EMBL/GenBank/DDBJ databases">
        <title>Genome Sequence of Xylaria arbuscula.</title>
        <authorList>
            <person name="Buettner E."/>
        </authorList>
    </citation>
    <scope>NUCLEOTIDE SEQUENCE</scope>
    <source>
        <strain evidence="4">VT107</strain>
    </source>
</reference>
<proteinExistence type="predicted"/>
<comment type="caution">
    <text evidence="4">The sequence shown here is derived from an EMBL/GenBank/DDBJ whole genome shotgun (WGS) entry which is preliminary data.</text>
</comment>
<keyword evidence="3" id="KW-1133">Transmembrane helix</keyword>
<feature type="compositionally biased region" description="Polar residues" evidence="2">
    <location>
        <begin position="482"/>
        <end position="500"/>
    </location>
</feature>
<feature type="compositionally biased region" description="Low complexity" evidence="2">
    <location>
        <begin position="426"/>
        <end position="443"/>
    </location>
</feature>
<gene>
    <name evidence="4" type="ORF">NPX13_g5496</name>
</gene>
<protein>
    <submittedName>
        <fullName evidence="4">Uncharacterized protein</fullName>
    </submittedName>
</protein>
<dbReference type="EMBL" id="JANPWZ010000871">
    <property type="protein sequence ID" value="KAJ3571094.1"/>
    <property type="molecule type" value="Genomic_DNA"/>
</dbReference>
<feature type="region of interest" description="Disordered" evidence="2">
    <location>
        <begin position="12"/>
        <end position="53"/>
    </location>
</feature>
<feature type="coiled-coil region" evidence="1">
    <location>
        <begin position="304"/>
        <end position="331"/>
    </location>
</feature>
<dbReference type="VEuPathDB" id="FungiDB:F4678DRAFT_472824"/>
<keyword evidence="3" id="KW-0472">Membrane</keyword>
<evidence type="ECO:0000256" key="2">
    <source>
        <dbReference type="SAM" id="MobiDB-lite"/>
    </source>
</evidence>
<evidence type="ECO:0000313" key="5">
    <source>
        <dbReference type="Proteomes" id="UP001148614"/>
    </source>
</evidence>
<accession>A0A9W8NEB5</accession>
<dbReference type="Gene3D" id="1.20.5.170">
    <property type="match status" value="1"/>
</dbReference>
<feature type="region of interest" description="Disordered" evidence="2">
    <location>
        <begin position="426"/>
        <end position="500"/>
    </location>
</feature>
<feature type="coiled-coil region" evidence="1">
    <location>
        <begin position="366"/>
        <end position="393"/>
    </location>
</feature>
<feature type="coiled-coil region" evidence="1">
    <location>
        <begin position="157"/>
        <end position="210"/>
    </location>
</feature>
<sequence>MPAFVDWNSLLFGSSPETAPRHKQQEIASNPKADASQPEQQEPVNALHESEVPDVSLPEREDIAPRIVSSESLIPETVVPETIYSQYAALPNAIDWNTIRDGANDQFTIGAILLGSLFFLWLLFGRRKKAPAPQQPQQQQQPPQLLTNQDEVLDAVKKDFAQKTEALEKQHEQALKQQLESHDQALKQQLEALEERFQKVLSEQSEAIEEKVRKSFNKRVEALEVRIKLDQEALNDVHRALSERMEVFEGFVQTIDAKQLDQEANSIAQRTLGQRLDAVEEGLQNVDIKARASSQRIEAMDDSIRVIDSRAKALSQRLEAAEDNLNTTDGQVTLMSHDVNRGSSVIEKLQRQVKMLPDSDKFKGLSRNWEAKLKKLETKLEDVEKTLEEHLTEPPTNLTWSQIESVEIEPSGPLYTRPHAEFFDESVVSPSSSSVRSVSTSGSHARTYSTVSSSPALGAPMTPMSPMTPERRRIDNAGFRDTTFSSRQKFLASRSETWSG</sequence>
<feature type="compositionally biased region" description="Polar residues" evidence="2">
    <location>
        <begin position="444"/>
        <end position="455"/>
    </location>
</feature>
<keyword evidence="1" id="KW-0175">Coiled coil</keyword>
<name>A0A9W8NEB5_9PEZI</name>
<keyword evidence="3" id="KW-0812">Transmembrane</keyword>
<evidence type="ECO:0000313" key="4">
    <source>
        <dbReference type="EMBL" id="KAJ3571094.1"/>
    </source>
</evidence>
<feature type="transmembrane region" description="Helical" evidence="3">
    <location>
        <begin position="106"/>
        <end position="124"/>
    </location>
</feature>
<dbReference type="AlphaFoldDB" id="A0A9W8NEB5"/>
<evidence type="ECO:0000256" key="3">
    <source>
        <dbReference type="SAM" id="Phobius"/>
    </source>
</evidence>
<keyword evidence="5" id="KW-1185">Reference proteome</keyword>
<organism evidence="4 5">
    <name type="scientific">Xylaria arbuscula</name>
    <dbReference type="NCBI Taxonomy" id="114810"/>
    <lineage>
        <taxon>Eukaryota</taxon>
        <taxon>Fungi</taxon>
        <taxon>Dikarya</taxon>
        <taxon>Ascomycota</taxon>
        <taxon>Pezizomycotina</taxon>
        <taxon>Sordariomycetes</taxon>
        <taxon>Xylariomycetidae</taxon>
        <taxon>Xylariales</taxon>
        <taxon>Xylariaceae</taxon>
        <taxon>Xylaria</taxon>
    </lineage>
</organism>
<evidence type="ECO:0000256" key="1">
    <source>
        <dbReference type="SAM" id="Coils"/>
    </source>
</evidence>
<dbReference type="Proteomes" id="UP001148614">
    <property type="component" value="Unassembled WGS sequence"/>
</dbReference>